<dbReference type="PANTHER" id="PTHR35561">
    <property type="entry name" value="RNA 2',3'-CYCLIC PHOSPHODIESTERASE"/>
    <property type="match status" value="1"/>
</dbReference>
<name>A0ABT1Y2V3_9FIRM</name>
<organism evidence="3 4">
    <name type="scientific">Dehalobacterium formicoaceticum</name>
    <dbReference type="NCBI Taxonomy" id="51515"/>
    <lineage>
        <taxon>Bacteria</taxon>
        <taxon>Bacillati</taxon>
        <taxon>Bacillota</taxon>
        <taxon>Clostridia</taxon>
        <taxon>Eubacteriales</taxon>
        <taxon>Peptococcaceae</taxon>
        <taxon>Dehalobacterium</taxon>
    </lineage>
</organism>
<feature type="short sequence motif" description="HXTX 1" evidence="2">
    <location>
        <begin position="40"/>
        <end position="43"/>
    </location>
</feature>
<feature type="active site" description="Proton acceptor" evidence="2">
    <location>
        <position position="121"/>
    </location>
</feature>
<feature type="short sequence motif" description="HXTX 2" evidence="2">
    <location>
        <begin position="121"/>
        <end position="124"/>
    </location>
</feature>
<dbReference type="Gene3D" id="3.90.1140.10">
    <property type="entry name" value="Cyclic phosphodiesterase"/>
    <property type="match status" value="1"/>
</dbReference>
<comment type="catalytic activity">
    <reaction evidence="2">
        <text>a 3'-end 2',3'-cyclophospho-ribonucleotide-RNA + H2O = a 3'-end 2'-phospho-ribonucleotide-RNA + H(+)</text>
        <dbReference type="Rhea" id="RHEA:11828"/>
        <dbReference type="Rhea" id="RHEA-COMP:10464"/>
        <dbReference type="Rhea" id="RHEA-COMP:17353"/>
        <dbReference type="ChEBI" id="CHEBI:15377"/>
        <dbReference type="ChEBI" id="CHEBI:15378"/>
        <dbReference type="ChEBI" id="CHEBI:83064"/>
        <dbReference type="ChEBI" id="CHEBI:173113"/>
        <dbReference type="EC" id="3.1.4.58"/>
    </reaction>
</comment>
<evidence type="ECO:0000313" key="3">
    <source>
        <dbReference type="EMBL" id="MCR6545202.1"/>
    </source>
</evidence>
<evidence type="ECO:0000313" key="4">
    <source>
        <dbReference type="Proteomes" id="UP001524944"/>
    </source>
</evidence>
<gene>
    <name evidence="3" type="primary">thpR</name>
    <name evidence="3" type="ORF">NVS47_06685</name>
</gene>
<dbReference type="Proteomes" id="UP001524944">
    <property type="component" value="Unassembled WGS sequence"/>
</dbReference>
<comment type="function">
    <text evidence="2">Hydrolyzes RNA 2',3'-cyclic phosphodiester to an RNA 2'-phosphomonoester.</text>
</comment>
<dbReference type="HAMAP" id="MF_01940">
    <property type="entry name" value="RNA_CPDase"/>
    <property type="match status" value="1"/>
</dbReference>
<sequence length="182" mass="21359">MRLFIAIRFPEEIKNILNESMTEFKKFALKGNFTRKDNLHLTVVFIGETDQEARIEKIMEQVQSAPFQLTMGGFGRFQRRGGDIYWVGVDANPVLTDLYRELYERLRSQGFKLENRPYRPHLTLGRLVVAADNFDCQDFSQNIPPMSMKVDAISLMNSERINNQLTYTEIYRKELWDASHKE</sequence>
<dbReference type="InterPro" id="IPR009097">
    <property type="entry name" value="Cyclic_Pdiesterase"/>
</dbReference>
<dbReference type="EC" id="3.1.4.58" evidence="2"/>
<dbReference type="EMBL" id="JANPWE010000002">
    <property type="protein sequence ID" value="MCR6545202.1"/>
    <property type="molecule type" value="Genomic_DNA"/>
</dbReference>
<dbReference type="NCBIfam" id="TIGR02258">
    <property type="entry name" value="2_5_ligase"/>
    <property type="match status" value="1"/>
</dbReference>
<evidence type="ECO:0000256" key="1">
    <source>
        <dbReference type="ARBA" id="ARBA00022801"/>
    </source>
</evidence>
<feature type="active site" description="Proton donor" evidence="2">
    <location>
        <position position="40"/>
    </location>
</feature>
<comment type="similarity">
    <text evidence="2">Belongs to the 2H phosphoesterase superfamily. ThpR family.</text>
</comment>
<dbReference type="RefSeq" id="WP_089608866.1">
    <property type="nucleotide sequence ID" value="NZ_CP022121.1"/>
</dbReference>
<keyword evidence="1 2" id="KW-0378">Hydrolase</keyword>
<protein>
    <recommendedName>
        <fullName evidence="2">RNA 2',3'-cyclic phosphodiesterase</fullName>
        <shortName evidence="2">RNA 2',3'-CPDase</shortName>
        <ecNumber evidence="2">3.1.4.58</ecNumber>
    </recommendedName>
</protein>
<dbReference type="PANTHER" id="PTHR35561:SF1">
    <property type="entry name" value="RNA 2',3'-CYCLIC PHOSPHODIESTERASE"/>
    <property type="match status" value="1"/>
</dbReference>
<dbReference type="Pfam" id="PF13563">
    <property type="entry name" value="2_5_RNA_ligase2"/>
    <property type="match status" value="1"/>
</dbReference>
<comment type="caution">
    <text evidence="3">The sequence shown here is derived from an EMBL/GenBank/DDBJ whole genome shotgun (WGS) entry which is preliminary data.</text>
</comment>
<proteinExistence type="inferred from homology"/>
<reference evidence="3 4" key="1">
    <citation type="submission" date="2022-08" db="EMBL/GenBank/DDBJ databases">
        <title>Proteogenomics of the novel Dehalobacterium formicoaceticum strain EZ94 highlights a key role of methyltransferases during anaerobic dichloromethane degradation.</title>
        <authorList>
            <person name="Wasmund K."/>
        </authorList>
    </citation>
    <scope>NUCLEOTIDE SEQUENCE [LARGE SCALE GENOMIC DNA]</scope>
    <source>
        <strain evidence="3 4">EZ94</strain>
    </source>
</reference>
<dbReference type="SUPFAM" id="SSF55144">
    <property type="entry name" value="LigT-like"/>
    <property type="match status" value="1"/>
</dbReference>
<keyword evidence="4" id="KW-1185">Reference proteome</keyword>
<accession>A0ABT1Y2V3</accession>
<evidence type="ECO:0000256" key="2">
    <source>
        <dbReference type="HAMAP-Rule" id="MF_01940"/>
    </source>
</evidence>
<dbReference type="InterPro" id="IPR004175">
    <property type="entry name" value="RNA_CPDase"/>
</dbReference>